<dbReference type="AlphaFoldDB" id="A0A941EVY9"/>
<evidence type="ECO:0000256" key="1">
    <source>
        <dbReference type="SAM" id="Phobius"/>
    </source>
</evidence>
<dbReference type="EMBL" id="JAGSOG010000199">
    <property type="protein sequence ID" value="MBR7837367.1"/>
    <property type="molecule type" value="Genomic_DNA"/>
</dbReference>
<evidence type="ECO:0000313" key="3">
    <source>
        <dbReference type="Proteomes" id="UP000675781"/>
    </source>
</evidence>
<accession>A0A941EVY9</accession>
<dbReference type="RefSeq" id="WP_212531835.1">
    <property type="nucleotide sequence ID" value="NZ_JAGSOG010000199.1"/>
</dbReference>
<keyword evidence="3" id="KW-1185">Reference proteome</keyword>
<gene>
    <name evidence="2" type="ORF">KDL01_29075</name>
</gene>
<proteinExistence type="predicted"/>
<dbReference type="Proteomes" id="UP000675781">
    <property type="component" value="Unassembled WGS sequence"/>
</dbReference>
<reference evidence="2" key="1">
    <citation type="submission" date="2021-04" db="EMBL/GenBank/DDBJ databases">
        <title>Genome based classification of Actinospica acidithermotolerans sp. nov., an actinobacterium isolated from an Indonesian hot spring.</title>
        <authorList>
            <person name="Kusuma A.B."/>
            <person name="Putra K.E."/>
            <person name="Nafisah S."/>
            <person name="Loh J."/>
            <person name="Nouioui I."/>
            <person name="Goodfellow M."/>
        </authorList>
    </citation>
    <scope>NUCLEOTIDE SEQUENCE</scope>
    <source>
        <strain evidence="2">CSCA 57</strain>
    </source>
</reference>
<evidence type="ECO:0000313" key="2">
    <source>
        <dbReference type="EMBL" id="MBR7837367.1"/>
    </source>
</evidence>
<sequence>MGWVFLIFRLYWLMIKGMIWLMWMMIAVPLRMIGKGGRRRRRTQTRYWTHPGCAIRHTRQDTAARCRLGR</sequence>
<keyword evidence="1" id="KW-0812">Transmembrane</keyword>
<keyword evidence="1" id="KW-1133">Transmembrane helix</keyword>
<name>A0A941EVY9_9ACTN</name>
<protein>
    <submittedName>
        <fullName evidence="2">Uncharacterized protein</fullName>
    </submittedName>
</protein>
<comment type="caution">
    <text evidence="2">The sequence shown here is derived from an EMBL/GenBank/DDBJ whole genome shotgun (WGS) entry which is preliminary data.</text>
</comment>
<keyword evidence="1" id="KW-0472">Membrane</keyword>
<organism evidence="2 3">
    <name type="scientific">Actinospica durhamensis</name>
    <dbReference type="NCBI Taxonomy" id="1508375"/>
    <lineage>
        <taxon>Bacteria</taxon>
        <taxon>Bacillati</taxon>
        <taxon>Actinomycetota</taxon>
        <taxon>Actinomycetes</taxon>
        <taxon>Catenulisporales</taxon>
        <taxon>Actinospicaceae</taxon>
        <taxon>Actinospica</taxon>
    </lineage>
</organism>
<feature type="transmembrane region" description="Helical" evidence="1">
    <location>
        <begin position="12"/>
        <end position="33"/>
    </location>
</feature>